<gene>
    <name evidence="3" type="ORF">HX099_04455</name>
</gene>
<name>A0AAW7DTB7_9GAMM</name>
<evidence type="ECO:0000259" key="1">
    <source>
        <dbReference type="Pfam" id="PF03235"/>
    </source>
</evidence>
<dbReference type="InterPro" id="IPR004919">
    <property type="entry name" value="GmrSD_N"/>
</dbReference>
<evidence type="ECO:0000313" key="3">
    <source>
        <dbReference type="EMBL" id="MDM1695918.1"/>
    </source>
</evidence>
<dbReference type="Pfam" id="PF03235">
    <property type="entry name" value="GmrSD_N"/>
    <property type="match status" value="1"/>
</dbReference>
<dbReference type="EMBL" id="JACANB010000002">
    <property type="protein sequence ID" value="MDM1695918.1"/>
    <property type="molecule type" value="Genomic_DNA"/>
</dbReference>
<reference evidence="3" key="1">
    <citation type="submission" date="2020-06" db="EMBL/GenBank/DDBJ databases">
        <authorList>
            <person name="Dong N."/>
        </authorList>
    </citation>
    <scope>NUCLEOTIDE SEQUENCE</scope>
    <source>
        <strain evidence="3">DF46-2-2</strain>
    </source>
</reference>
<proteinExistence type="predicted"/>
<organism evidence="3 4">
    <name type="scientific">Thiopseudomonas alkaliphila</name>
    <dbReference type="NCBI Taxonomy" id="1697053"/>
    <lineage>
        <taxon>Bacteria</taxon>
        <taxon>Pseudomonadati</taxon>
        <taxon>Pseudomonadota</taxon>
        <taxon>Gammaproteobacteria</taxon>
        <taxon>Pseudomonadales</taxon>
        <taxon>Pseudomonadaceae</taxon>
        <taxon>Thiopseudomonas</taxon>
    </lineage>
</organism>
<comment type="caution">
    <text evidence="3">The sequence shown here is derived from an EMBL/GenBank/DDBJ whole genome shotgun (WGS) entry which is preliminary data.</text>
</comment>
<evidence type="ECO:0000259" key="2">
    <source>
        <dbReference type="Pfam" id="PF07510"/>
    </source>
</evidence>
<sequence length="566" mass="64880">MSNKITGAEYPLAKIFSSDFDFVIPAYQRPYAWTDDQALDLFDDLYSFYLAEAEDESYFLGSIVLIKAEGRPASQVIDGQQRLTTLTILLSVITSFLEGEARSDLEKYIREPGSIFQGITAKPRLALRERDRQFFADYVQAFKFDELLALESAQLEESQQNIQRNARLLKDRLLSSFAGDMNGLLKFGAFLIQRCFLVVVSTDNEKSAFRVFSVLNSRGLDLLPTDIIKSTVIGNIITDKQEEFTNIWEELEVKTGRAGFTELFNHIRMIYARAKAQRTLLEEFKEHVIKQSSSSEQLISEIIEPYADAYLIARKNEYVSTANASDVNSLLKWLNRIDNSDWMPCAILFLSIHKDSPEYVLWFFQKLERLAAYMHISAKNVNQRIARYALVLEELISTHSLDNPVKAVELTEAEKLEMQDVLNSDIYYLTARRRNYLILRLDSFLSDGAATYDAKVLTIEHVLPQTVEAGSAWEENWPEEEVRKQWVHKISNLVPLTQQRNSSASNFDFDKKKTAYFGGRKGVSSYVTTTQVLNTPEWTLNVVKERQVNLLEVLKDGWDLKTEPST</sequence>
<feature type="domain" description="GmrSD restriction endonucleases N-terminal" evidence="1">
    <location>
        <begin position="13"/>
        <end position="232"/>
    </location>
</feature>
<dbReference type="Pfam" id="PF07510">
    <property type="entry name" value="GmrSD_C"/>
    <property type="match status" value="1"/>
</dbReference>
<reference evidence="3" key="2">
    <citation type="journal article" date="2022" name="Sci. Total Environ.">
        <title>Prevalence, transmission, and molecular epidemiology of tet(X)-positive bacteria among humans, animals, and environmental niches in China: An epidemiological, and genomic-based study.</title>
        <authorList>
            <person name="Dong N."/>
            <person name="Zeng Y."/>
            <person name="Cai C."/>
            <person name="Sun C."/>
            <person name="Lu J."/>
            <person name="Liu C."/>
            <person name="Zhou H."/>
            <person name="Sun Q."/>
            <person name="Shu L."/>
            <person name="Wang H."/>
            <person name="Wang Y."/>
            <person name="Wang S."/>
            <person name="Wu C."/>
            <person name="Chan E.W."/>
            <person name="Chen G."/>
            <person name="Shen Z."/>
            <person name="Chen S."/>
            <person name="Zhang R."/>
        </authorList>
    </citation>
    <scope>NUCLEOTIDE SEQUENCE</scope>
    <source>
        <strain evidence="3">DF46-2-2</strain>
    </source>
</reference>
<dbReference type="PANTHER" id="PTHR35149:SF2">
    <property type="entry name" value="DUF262 DOMAIN-CONTAINING PROTEIN"/>
    <property type="match status" value="1"/>
</dbReference>
<accession>A0AAW7DTB7</accession>
<dbReference type="PANTHER" id="PTHR35149">
    <property type="entry name" value="SLL5132 PROTEIN"/>
    <property type="match status" value="1"/>
</dbReference>
<protein>
    <submittedName>
        <fullName evidence="3">DUF262 domain-containing protein</fullName>
    </submittedName>
</protein>
<feature type="domain" description="GmrSD restriction endonucleases C-terminal" evidence="2">
    <location>
        <begin position="421"/>
        <end position="553"/>
    </location>
</feature>
<dbReference type="InterPro" id="IPR011089">
    <property type="entry name" value="GmrSD_C"/>
</dbReference>
<dbReference type="Proteomes" id="UP001173465">
    <property type="component" value="Unassembled WGS sequence"/>
</dbReference>
<evidence type="ECO:0000313" key="4">
    <source>
        <dbReference type="Proteomes" id="UP001173465"/>
    </source>
</evidence>
<dbReference type="RefSeq" id="WP_286593358.1">
    <property type="nucleotide sequence ID" value="NZ_JACANB010000002.1"/>
</dbReference>
<dbReference type="AlphaFoldDB" id="A0AAW7DTB7"/>